<sequence>MGTTSYIFFGLLLIPLIIFLIWAIKQDKKKNYLGLFFLIVGVIIAIYTILRLDKDFMENNTQVAPKASSFK</sequence>
<dbReference type="Proteomes" id="UP000601055">
    <property type="component" value="Unassembled WGS sequence"/>
</dbReference>
<dbReference type="RefSeq" id="WP_182920579.1">
    <property type="nucleotide sequence ID" value="NZ_WNXD01000001.1"/>
</dbReference>
<protein>
    <submittedName>
        <fullName evidence="2">Uncharacterized protein</fullName>
    </submittedName>
</protein>
<gene>
    <name evidence="2" type="ORF">GM921_00095</name>
</gene>
<keyword evidence="1" id="KW-0812">Transmembrane</keyword>
<comment type="caution">
    <text evidence="2">The sequence shown here is derived from an EMBL/GenBank/DDBJ whole genome shotgun (WGS) entry which is preliminary data.</text>
</comment>
<accession>A0A923DU39</accession>
<evidence type="ECO:0000313" key="2">
    <source>
        <dbReference type="EMBL" id="MBB2143869.1"/>
    </source>
</evidence>
<keyword evidence="3" id="KW-1185">Reference proteome</keyword>
<feature type="transmembrane region" description="Helical" evidence="1">
    <location>
        <begin position="6"/>
        <end position="24"/>
    </location>
</feature>
<keyword evidence="1" id="KW-0472">Membrane</keyword>
<name>A0A923DU39_9SPHI</name>
<proteinExistence type="predicted"/>
<reference evidence="2" key="1">
    <citation type="submission" date="2019-11" db="EMBL/GenBank/DDBJ databases">
        <title>Description of Pedobacter sp. LMG 31464T.</title>
        <authorList>
            <person name="Carlier A."/>
            <person name="Qi S."/>
            <person name="Vandamme P."/>
        </authorList>
    </citation>
    <scope>NUCLEOTIDE SEQUENCE</scope>
    <source>
        <strain evidence="2">LMG 31464</strain>
    </source>
</reference>
<dbReference type="AlphaFoldDB" id="A0A923DU39"/>
<evidence type="ECO:0000256" key="1">
    <source>
        <dbReference type="SAM" id="Phobius"/>
    </source>
</evidence>
<keyword evidence="1" id="KW-1133">Transmembrane helix</keyword>
<feature type="transmembrane region" description="Helical" evidence="1">
    <location>
        <begin position="31"/>
        <end position="50"/>
    </location>
</feature>
<dbReference type="EMBL" id="WNXD01000001">
    <property type="protein sequence ID" value="MBB2143869.1"/>
    <property type="molecule type" value="Genomic_DNA"/>
</dbReference>
<organism evidence="2 3">
    <name type="scientific">Pedobacter planticolens</name>
    <dbReference type="NCBI Taxonomy" id="2679964"/>
    <lineage>
        <taxon>Bacteria</taxon>
        <taxon>Pseudomonadati</taxon>
        <taxon>Bacteroidota</taxon>
        <taxon>Sphingobacteriia</taxon>
        <taxon>Sphingobacteriales</taxon>
        <taxon>Sphingobacteriaceae</taxon>
        <taxon>Pedobacter</taxon>
    </lineage>
</organism>
<evidence type="ECO:0000313" key="3">
    <source>
        <dbReference type="Proteomes" id="UP000601055"/>
    </source>
</evidence>